<reference evidence="1" key="1">
    <citation type="submission" date="2020-11" db="EMBL/GenBank/DDBJ databases">
        <authorList>
            <consortium name="DOE Joint Genome Institute"/>
            <person name="Ahrendt S."/>
            <person name="Riley R."/>
            <person name="Andreopoulos W."/>
            <person name="Labutti K."/>
            <person name="Pangilinan J."/>
            <person name="Ruiz-Duenas F.J."/>
            <person name="Barrasa J.M."/>
            <person name="Sanchez-Garcia M."/>
            <person name="Camarero S."/>
            <person name="Miyauchi S."/>
            <person name="Serrano A."/>
            <person name="Linde D."/>
            <person name="Babiker R."/>
            <person name="Drula E."/>
            <person name="Ayuso-Fernandez I."/>
            <person name="Pacheco R."/>
            <person name="Padilla G."/>
            <person name="Ferreira P."/>
            <person name="Barriuso J."/>
            <person name="Kellner H."/>
            <person name="Castanera R."/>
            <person name="Alfaro M."/>
            <person name="Ramirez L."/>
            <person name="Pisabarro A.G."/>
            <person name="Kuo A."/>
            <person name="Tritt A."/>
            <person name="Lipzen A."/>
            <person name="He G."/>
            <person name="Yan M."/>
            <person name="Ng V."/>
            <person name="Cullen D."/>
            <person name="Martin F."/>
            <person name="Rosso M.-N."/>
            <person name="Henrissat B."/>
            <person name="Hibbett D."/>
            <person name="Martinez A.T."/>
            <person name="Grigoriev I.V."/>
        </authorList>
    </citation>
    <scope>NUCLEOTIDE SEQUENCE</scope>
    <source>
        <strain evidence="1">CIRM-BRFM 674</strain>
    </source>
</reference>
<evidence type="ECO:0000313" key="1">
    <source>
        <dbReference type="EMBL" id="KAF9486021.1"/>
    </source>
</evidence>
<comment type="caution">
    <text evidence="1">The sequence shown here is derived from an EMBL/GenBank/DDBJ whole genome shotgun (WGS) entry which is preliminary data.</text>
</comment>
<evidence type="ECO:0000313" key="2">
    <source>
        <dbReference type="Proteomes" id="UP000807469"/>
    </source>
</evidence>
<keyword evidence="2" id="KW-1185">Reference proteome</keyword>
<name>A0A9P6CZ66_9AGAR</name>
<organism evidence="1 2">
    <name type="scientific">Pholiota conissans</name>
    <dbReference type="NCBI Taxonomy" id="109636"/>
    <lineage>
        <taxon>Eukaryota</taxon>
        <taxon>Fungi</taxon>
        <taxon>Dikarya</taxon>
        <taxon>Basidiomycota</taxon>
        <taxon>Agaricomycotina</taxon>
        <taxon>Agaricomycetes</taxon>
        <taxon>Agaricomycetidae</taxon>
        <taxon>Agaricales</taxon>
        <taxon>Agaricineae</taxon>
        <taxon>Strophariaceae</taxon>
        <taxon>Pholiota</taxon>
    </lineage>
</organism>
<accession>A0A9P6CZ66</accession>
<proteinExistence type="predicted"/>
<dbReference type="AlphaFoldDB" id="A0A9P6CZ66"/>
<dbReference type="Proteomes" id="UP000807469">
    <property type="component" value="Unassembled WGS sequence"/>
</dbReference>
<dbReference type="EMBL" id="MU155132">
    <property type="protein sequence ID" value="KAF9486021.1"/>
    <property type="molecule type" value="Genomic_DNA"/>
</dbReference>
<gene>
    <name evidence="1" type="ORF">BDN70DRAFT_369129</name>
</gene>
<sequence length="160" mass="18915">MYGCKQYSERMYWTRAVCLFTPPIPLLEHCMETRLVVSDRRARRSLDFQHHRISRPYLFLSDLISSLHRMIFRPFISVNSFARPILNRLTQSQPFRRTSYLIYPTSHKVPAPTCPYTCPFRKRACNIHQLRIGSRCIALPMNLSLAKRSERSRFPAARLL</sequence>
<protein>
    <submittedName>
        <fullName evidence="1">Uncharacterized protein</fullName>
    </submittedName>
</protein>